<dbReference type="InterPro" id="IPR035923">
    <property type="entry name" value="TT1751-like_sf"/>
</dbReference>
<dbReference type="InterPro" id="IPR016796">
    <property type="entry name" value="UCP021774"/>
</dbReference>
<evidence type="ECO:0000259" key="1">
    <source>
        <dbReference type="Pfam" id="PF03625"/>
    </source>
</evidence>
<keyword evidence="3" id="KW-1185">Reference proteome</keyword>
<comment type="caution">
    <text evidence="2">The sequence shown here is derived from an EMBL/GenBank/DDBJ whole genome shotgun (WGS) entry which is preliminary data.</text>
</comment>
<dbReference type="PANTHER" id="PTHR38342:SF1">
    <property type="entry name" value="SLR5037 PROTEIN"/>
    <property type="match status" value="1"/>
</dbReference>
<dbReference type="InterPro" id="IPR005180">
    <property type="entry name" value="DUF302"/>
</dbReference>
<dbReference type="Proteomes" id="UP000245639">
    <property type="component" value="Unassembled WGS sequence"/>
</dbReference>
<sequence>MSDIAHTVEVDLDHAAAVEAVTAALADQGFGVLSTIDVQATLQAKLGERIDAYTILGACNPALAHAALSANPEVGLLLPCNVTVRRAEGRTIVQAVDPGALLGVAAGTGAELGETASDAGTRLRAALDSLPVAAE</sequence>
<gene>
    <name evidence="2" type="ORF">C8D89_101659</name>
</gene>
<organism evidence="2 3">
    <name type="scientific">Actinomycetospora cinnamomea</name>
    <dbReference type="NCBI Taxonomy" id="663609"/>
    <lineage>
        <taxon>Bacteria</taxon>
        <taxon>Bacillati</taxon>
        <taxon>Actinomycetota</taxon>
        <taxon>Actinomycetes</taxon>
        <taxon>Pseudonocardiales</taxon>
        <taxon>Pseudonocardiaceae</taxon>
        <taxon>Actinomycetospora</taxon>
    </lineage>
</organism>
<dbReference type="Pfam" id="PF03625">
    <property type="entry name" value="DUF302"/>
    <property type="match status" value="1"/>
</dbReference>
<feature type="domain" description="DUF302" evidence="1">
    <location>
        <begin position="36"/>
        <end position="98"/>
    </location>
</feature>
<evidence type="ECO:0000313" key="3">
    <source>
        <dbReference type="Proteomes" id="UP000245639"/>
    </source>
</evidence>
<evidence type="ECO:0000313" key="2">
    <source>
        <dbReference type="EMBL" id="PVZ14791.1"/>
    </source>
</evidence>
<protein>
    <submittedName>
        <fullName evidence="2">Uncharacterized protein (DUF302 family)</fullName>
    </submittedName>
</protein>
<dbReference type="PIRSF" id="PIRSF021774">
    <property type="entry name" value="UCP021774"/>
    <property type="match status" value="1"/>
</dbReference>
<dbReference type="PANTHER" id="PTHR38342">
    <property type="entry name" value="SLR5037 PROTEIN"/>
    <property type="match status" value="1"/>
</dbReference>
<proteinExistence type="predicted"/>
<dbReference type="Gene3D" id="3.30.310.70">
    <property type="entry name" value="TT1751-like domain"/>
    <property type="match status" value="1"/>
</dbReference>
<reference evidence="2 3" key="1">
    <citation type="submission" date="2018-04" db="EMBL/GenBank/DDBJ databases">
        <title>Genomic Encyclopedia of Type Strains, Phase IV (KMG-IV): sequencing the most valuable type-strain genomes for metagenomic binning, comparative biology and taxonomic classification.</title>
        <authorList>
            <person name="Goeker M."/>
        </authorList>
    </citation>
    <scope>NUCLEOTIDE SEQUENCE [LARGE SCALE GENOMIC DNA]</scope>
    <source>
        <strain evidence="2 3">DSM 45771</strain>
    </source>
</reference>
<dbReference type="SUPFAM" id="SSF103247">
    <property type="entry name" value="TT1751-like"/>
    <property type="match status" value="1"/>
</dbReference>
<dbReference type="EMBL" id="QEKW01000001">
    <property type="protein sequence ID" value="PVZ14791.1"/>
    <property type="molecule type" value="Genomic_DNA"/>
</dbReference>
<accession>A0A2U1FRF9</accession>
<name>A0A2U1FRF9_9PSEU</name>
<dbReference type="RefSeq" id="WP_116706575.1">
    <property type="nucleotide sequence ID" value="NZ_QEKW01000001.1"/>
</dbReference>
<dbReference type="CDD" id="cd14797">
    <property type="entry name" value="DUF302"/>
    <property type="match status" value="1"/>
</dbReference>
<dbReference type="OrthoDB" id="9791067at2"/>
<dbReference type="AlphaFoldDB" id="A0A2U1FRF9"/>